<evidence type="ECO:0000259" key="6">
    <source>
        <dbReference type="SMART" id="SM01005"/>
    </source>
</evidence>
<comment type="caution">
    <text evidence="8">The sequence shown here is derived from an EMBL/GenBank/DDBJ whole genome shotgun (WGS) entry which is preliminary data.</text>
</comment>
<dbReference type="InterPro" id="IPR029066">
    <property type="entry name" value="PLP-binding_barrel"/>
</dbReference>
<evidence type="ECO:0000313" key="8">
    <source>
        <dbReference type="EMBL" id="TLD93630.1"/>
    </source>
</evidence>
<dbReference type="GO" id="GO:0005829">
    <property type="term" value="C:cytosol"/>
    <property type="evidence" value="ECO:0007669"/>
    <property type="project" value="TreeGrafter"/>
</dbReference>
<reference evidence="8 9" key="1">
    <citation type="journal article" date="2014" name="Genome Announc.">
        <title>Draft genome sequences of eight enterohepatic helicobacter species isolated from both laboratory and wild rodents.</title>
        <authorList>
            <person name="Sheh A."/>
            <person name="Shen Z."/>
            <person name="Fox J.G."/>
        </authorList>
    </citation>
    <scope>NUCLEOTIDE SEQUENCE [LARGE SCALE GENOMIC DNA]</scope>
    <source>
        <strain evidence="8 9">MIT 97-6194</strain>
    </source>
</reference>
<dbReference type="InterPro" id="IPR009006">
    <property type="entry name" value="Ala_racemase/Decarboxylase_C"/>
</dbReference>
<dbReference type="GO" id="GO:0030170">
    <property type="term" value="F:pyridoxal phosphate binding"/>
    <property type="evidence" value="ECO:0007669"/>
    <property type="project" value="TreeGrafter"/>
</dbReference>
<dbReference type="EC" id="5.1.1.1" evidence="8"/>
<evidence type="ECO:0000256" key="3">
    <source>
        <dbReference type="ARBA" id="ARBA00023235"/>
    </source>
</evidence>
<dbReference type="Gene3D" id="3.20.20.10">
    <property type="entry name" value="Alanine racemase"/>
    <property type="match status" value="1"/>
</dbReference>
<dbReference type="EMBL" id="QBIU01000001">
    <property type="protein sequence ID" value="MWV68913.1"/>
    <property type="molecule type" value="Genomic_DNA"/>
</dbReference>
<dbReference type="InterPro" id="IPR011079">
    <property type="entry name" value="Ala_racemase_C"/>
</dbReference>
<accession>A0A347VUN1</accession>
<dbReference type="Proteomes" id="UP000029714">
    <property type="component" value="Unassembled WGS sequence"/>
</dbReference>
<dbReference type="Pfam" id="PF01168">
    <property type="entry name" value="Ala_racemase_N"/>
    <property type="match status" value="1"/>
</dbReference>
<dbReference type="InterPro" id="IPR001608">
    <property type="entry name" value="Ala_racemase_N"/>
</dbReference>
<dbReference type="Pfam" id="PF00842">
    <property type="entry name" value="Ala_racemase_C"/>
    <property type="match status" value="1"/>
</dbReference>
<dbReference type="Gene3D" id="2.40.37.10">
    <property type="entry name" value="Lyase, Ornithine Decarboxylase, Chain A, domain 1"/>
    <property type="match status" value="1"/>
</dbReference>
<dbReference type="GO" id="GO:0008784">
    <property type="term" value="F:alanine racemase activity"/>
    <property type="evidence" value="ECO:0007669"/>
    <property type="project" value="UniProtKB-EC"/>
</dbReference>
<dbReference type="Proteomes" id="UP000477070">
    <property type="component" value="Unassembled WGS sequence"/>
</dbReference>
<dbReference type="InterPro" id="IPR020622">
    <property type="entry name" value="Ala_racemase_pyridoxalP-BS"/>
</dbReference>
<dbReference type="NCBIfam" id="NF000791">
    <property type="entry name" value="PRK00053.2-2"/>
    <property type="match status" value="1"/>
</dbReference>
<sequence>MAYITIDSKNFKHNLDVIRKHLDSINMRLDSIESKSQDFKDSKKDSKKVIESRTFIESNLQDSILKDSKSQDSMLKDSKKIEIGAVLKDNAYGHGLDLMSDLCMQNNIESAFVKNYDEALKIAHKFKHITFFYGKLPRDFDKKIKNIYVSVPSLEFLESLKCECGSSLKDVGVELKVNIGMNRNGVELNEIESCIDMILGAKMRLVGVFSHNGYGDDKGDEYERERANFAKIKKIVREMATLKGFEVPRFHSLNSSAALRAKSSDDDLIRAGIAMYGYLCADVSIESSKDLKPILKLYAQKIATRSLQKGEKIGYGGRTIIESKGKISTYDIGYGDGFYRLNGRKKVLLPCGLEMLPKTSMDCFSCFSELPEILVMDNAAYIAKIFDTIPYEVLTRLSPFIKRIVV</sequence>
<evidence type="ECO:0000256" key="2">
    <source>
        <dbReference type="ARBA" id="ARBA00022898"/>
    </source>
</evidence>
<feature type="domain" description="Alanine racemase C-terminal" evidence="6">
    <location>
        <begin position="294"/>
        <end position="406"/>
    </location>
</feature>
<dbReference type="SUPFAM" id="SSF50621">
    <property type="entry name" value="Alanine racemase C-terminal domain-like"/>
    <property type="match status" value="1"/>
</dbReference>
<comment type="cofactor">
    <cofactor evidence="1 4">
        <name>pyridoxal 5'-phosphate</name>
        <dbReference type="ChEBI" id="CHEBI:597326"/>
    </cofactor>
</comment>
<reference evidence="7 10" key="4">
    <citation type="submission" date="2019-12" db="EMBL/GenBank/DDBJ databases">
        <title>Multi-Generational Helicobacter saguini Isolates.</title>
        <authorList>
            <person name="Mannion A."/>
            <person name="Shen Z."/>
            <person name="Fox J.G."/>
        </authorList>
    </citation>
    <scope>NUCLEOTIDE SEQUENCE [LARGE SCALE GENOMIC DNA]</scope>
    <source>
        <strain evidence="7">16-048</strain>
        <strain evidence="10">16-048 (F4)</strain>
    </source>
</reference>
<dbReference type="PANTHER" id="PTHR30511:SF0">
    <property type="entry name" value="ALANINE RACEMASE, CATABOLIC-RELATED"/>
    <property type="match status" value="1"/>
</dbReference>
<name>A0A347VUN1_9HELI</name>
<dbReference type="SUPFAM" id="SSF51419">
    <property type="entry name" value="PLP-binding barrel"/>
    <property type="match status" value="1"/>
</dbReference>
<dbReference type="EMBL" id="JRMP02000013">
    <property type="protein sequence ID" value="TLD93630.1"/>
    <property type="molecule type" value="Genomic_DNA"/>
</dbReference>
<evidence type="ECO:0000256" key="1">
    <source>
        <dbReference type="ARBA" id="ARBA00001933"/>
    </source>
</evidence>
<dbReference type="PRINTS" id="PR00992">
    <property type="entry name" value="ALARACEMASE"/>
</dbReference>
<dbReference type="PROSITE" id="PS00395">
    <property type="entry name" value="ALANINE_RACEMASE"/>
    <property type="match status" value="1"/>
</dbReference>
<dbReference type="InterPro" id="IPR000821">
    <property type="entry name" value="Ala_racemase"/>
</dbReference>
<dbReference type="SMART" id="SM01005">
    <property type="entry name" value="Ala_racemase_C"/>
    <property type="match status" value="1"/>
</dbReference>
<feature type="binding site" evidence="5">
    <location>
        <position position="361"/>
    </location>
    <ligand>
        <name>substrate</name>
    </ligand>
</feature>
<dbReference type="GO" id="GO:0009252">
    <property type="term" value="P:peptidoglycan biosynthetic process"/>
    <property type="evidence" value="ECO:0007669"/>
    <property type="project" value="TreeGrafter"/>
</dbReference>
<dbReference type="OrthoDB" id="9813814at2"/>
<dbReference type="PANTHER" id="PTHR30511">
    <property type="entry name" value="ALANINE RACEMASE"/>
    <property type="match status" value="1"/>
</dbReference>
<dbReference type="RefSeq" id="WP_118949089.1">
    <property type="nucleotide sequence ID" value="NZ_JRMP02000013.1"/>
</dbReference>
<feature type="binding site" evidence="5">
    <location>
        <position position="183"/>
    </location>
    <ligand>
        <name>substrate</name>
    </ligand>
</feature>
<reference evidence="8" key="3">
    <citation type="submission" date="2018-04" db="EMBL/GenBank/DDBJ databases">
        <authorList>
            <person name="Sheh A."/>
            <person name="Shen Z."/>
            <person name="Mannion A.J."/>
            <person name="Fox J.G."/>
        </authorList>
    </citation>
    <scope>NUCLEOTIDE SEQUENCE</scope>
    <source>
        <strain evidence="8">MIT 97-6194</strain>
    </source>
</reference>
<dbReference type="AlphaFoldDB" id="A0A347VUN1"/>
<keyword evidence="9" id="KW-1185">Reference proteome</keyword>
<evidence type="ECO:0000256" key="5">
    <source>
        <dbReference type="PIRSR" id="PIRSR600821-52"/>
    </source>
</evidence>
<gene>
    <name evidence="7" type="ORF">DCO61_02445</name>
    <name evidence="8" type="ORF">LS64_008350</name>
</gene>
<feature type="modified residue" description="N6-(pyridoxal phosphate)lysine" evidence="4">
    <location>
        <position position="88"/>
    </location>
</feature>
<protein>
    <submittedName>
        <fullName evidence="8">Alanine racemase</fullName>
        <ecNumber evidence="8">5.1.1.1</ecNumber>
    </submittedName>
</protein>
<dbReference type="STRING" id="1548018.LS64_09925"/>
<evidence type="ECO:0000313" key="7">
    <source>
        <dbReference type="EMBL" id="MWV68913.1"/>
    </source>
</evidence>
<keyword evidence="3 8" id="KW-0413">Isomerase</keyword>
<dbReference type="GO" id="GO:0030632">
    <property type="term" value="P:D-alanine biosynthetic process"/>
    <property type="evidence" value="ECO:0007669"/>
    <property type="project" value="TreeGrafter"/>
</dbReference>
<reference evidence="8 9" key="2">
    <citation type="journal article" date="2016" name="Infect. Immun.">
        <title>Helicobacter saguini, a Novel Helicobacter Isolated from Cotton-Top Tamarins with Ulcerative Colitis, Has Proinflammatory Properties and Induces Typhlocolitis and Dysplasia in Gnotobiotic IL-10-/- Mice.</title>
        <authorList>
            <person name="Shen Z."/>
            <person name="Mannion A."/>
            <person name="Whary M.T."/>
            <person name="Muthupalani S."/>
            <person name="Sheh A."/>
            <person name="Feng Y."/>
            <person name="Gong G."/>
            <person name="Vandamme P."/>
            <person name="Holcombe H.R."/>
            <person name="Paster B.J."/>
            <person name="Fox J.G."/>
        </authorList>
    </citation>
    <scope>NUCLEOTIDE SEQUENCE [LARGE SCALE GENOMIC DNA]</scope>
    <source>
        <strain evidence="8 9">MIT 97-6194</strain>
    </source>
</reference>
<keyword evidence="2 4" id="KW-0663">Pyridoxal phosphate</keyword>
<proteinExistence type="predicted"/>
<organism evidence="8 9">
    <name type="scientific">Helicobacter saguini</name>
    <dbReference type="NCBI Taxonomy" id="1548018"/>
    <lineage>
        <taxon>Bacteria</taxon>
        <taxon>Pseudomonadati</taxon>
        <taxon>Campylobacterota</taxon>
        <taxon>Epsilonproteobacteria</taxon>
        <taxon>Campylobacterales</taxon>
        <taxon>Helicobacteraceae</taxon>
        <taxon>Helicobacter</taxon>
    </lineage>
</organism>
<evidence type="ECO:0000313" key="10">
    <source>
        <dbReference type="Proteomes" id="UP000477070"/>
    </source>
</evidence>
<evidence type="ECO:0000256" key="4">
    <source>
        <dbReference type="PIRSR" id="PIRSR600821-50"/>
    </source>
</evidence>
<evidence type="ECO:0000313" key="9">
    <source>
        <dbReference type="Proteomes" id="UP000029714"/>
    </source>
</evidence>